<organism evidence="1">
    <name type="scientific">Siphoviridae sp. ct3CA7</name>
    <dbReference type="NCBI Taxonomy" id="2823561"/>
    <lineage>
        <taxon>Viruses</taxon>
        <taxon>Duplodnaviria</taxon>
        <taxon>Heunggongvirae</taxon>
        <taxon>Uroviricota</taxon>
        <taxon>Caudoviricetes</taxon>
    </lineage>
</organism>
<accession>A0A8S5LEX4</accession>
<proteinExistence type="predicted"/>
<evidence type="ECO:0000313" key="1">
    <source>
        <dbReference type="EMBL" id="DAD68589.1"/>
    </source>
</evidence>
<name>A0A8S5LEX4_9CAUD</name>
<reference evidence="1" key="1">
    <citation type="journal article" date="2021" name="Proc. Natl. Acad. Sci. U.S.A.">
        <title>A Catalog of Tens of Thousands of Viruses from Human Metagenomes Reveals Hidden Associations with Chronic Diseases.</title>
        <authorList>
            <person name="Tisza M.J."/>
            <person name="Buck C.B."/>
        </authorList>
    </citation>
    <scope>NUCLEOTIDE SEQUENCE</scope>
    <source>
        <strain evidence="1">Ct3CA7</strain>
    </source>
</reference>
<dbReference type="EMBL" id="BK014704">
    <property type="protein sequence ID" value="DAD68589.1"/>
    <property type="molecule type" value="Genomic_DNA"/>
</dbReference>
<protein>
    <submittedName>
        <fullName evidence="1">Cas system-associated protein</fullName>
    </submittedName>
</protein>
<sequence length="287" mass="31001">METITPKYASQVTITATLQTPFHHGAGNAGNTSLLRTQEVMDPETGNISKVPFLSAASVRHGIREALAWHLIEHAGIEDGSLTKQAVDLLFSGGAVTSTGAKTNLDMARRVEQYLPMLSLLGYAAQSDIVSGTLRASDLMLVCAENNWRCPIQDQHRAAKYRSEEFGTRKDTGTTPAQRMIQMTKGDLGTAQMIFDQQILIPGARLWGVVGVSQAATKAQIQVMYAGLALWVPGGEARLGAKTAQGFGVALIEGIDQLEAKQSLDEWTRHVEENAGEIRQLITDLAS</sequence>